<dbReference type="GO" id="GO:0051787">
    <property type="term" value="F:misfolded protein binding"/>
    <property type="evidence" value="ECO:0007669"/>
    <property type="project" value="TreeGrafter"/>
</dbReference>
<evidence type="ECO:0000256" key="6">
    <source>
        <dbReference type="ARBA" id="ARBA00023157"/>
    </source>
</evidence>
<feature type="region of interest" description="Disordered" evidence="10">
    <location>
        <begin position="403"/>
        <end position="442"/>
    </location>
</feature>
<feature type="repeat" description="TPR" evidence="9">
    <location>
        <begin position="32"/>
        <end position="65"/>
    </location>
</feature>
<protein>
    <recommendedName>
        <fullName evidence="8">DnaJ homolog subfamily C member 3</fullName>
    </recommendedName>
</protein>
<feature type="repeat" description="TPR" evidence="9">
    <location>
        <begin position="166"/>
        <end position="199"/>
    </location>
</feature>
<evidence type="ECO:0000256" key="7">
    <source>
        <dbReference type="ARBA" id="ARBA00023230"/>
    </source>
</evidence>
<evidence type="ECO:0000256" key="1">
    <source>
        <dbReference type="ARBA" id="ARBA00004240"/>
    </source>
</evidence>
<dbReference type="PROSITE" id="PS50076">
    <property type="entry name" value="DNAJ_2"/>
    <property type="match status" value="1"/>
</dbReference>
<feature type="repeat" description="TPR" evidence="9">
    <location>
        <begin position="284"/>
        <end position="317"/>
    </location>
</feature>
<feature type="chain" id="PRO_5045551641" description="DnaJ homolog subfamily C member 3" evidence="11">
    <location>
        <begin position="27"/>
        <end position="453"/>
    </location>
</feature>
<dbReference type="Proteomes" id="UP000694546">
    <property type="component" value="Chromosome 20"/>
</dbReference>
<evidence type="ECO:0000259" key="12">
    <source>
        <dbReference type="PROSITE" id="PS50076"/>
    </source>
</evidence>
<evidence type="ECO:0000256" key="5">
    <source>
        <dbReference type="ARBA" id="ARBA00022824"/>
    </source>
</evidence>
<dbReference type="CDD" id="cd06257">
    <property type="entry name" value="DnaJ"/>
    <property type="match status" value="1"/>
</dbReference>
<dbReference type="InterPro" id="IPR036869">
    <property type="entry name" value="J_dom_sf"/>
</dbReference>
<keyword evidence="6" id="KW-1015">Disulfide bond</keyword>
<evidence type="ECO:0000256" key="10">
    <source>
        <dbReference type="SAM" id="MobiDB-lite"/>
    </source>
</evidence>
<dbReference type="GeneTree" id="ENSGT00940000165805"/>
<evidence type="ECO:0000256" key="4">
    <source>
        <dbReference type="ARBA" id="ARBA00022803"/>
    </source>
</evidence>
<keyword evidence="4 9" id="KW-0802">TPR repeat</keyword>
<name>A0A8C4ZI37_GADMO</name>
<dbReference type="Pfam" id="PF13432">
    <property type="entry name" value="TPR_16"/>
    <property type="match status" value="2"/>
</dbReference>
<dbReference type="InterPro" id="IPR011990">
    <property type="entry name" value="TPR-like_helical_dom_sf"/>
</dbReference>
<keyword evidence="5" id="KW-0256">Endoplasmic reticulum</keyword>
<evidence type="ECO:0000313" key="13">
    <source>
        <dbReference type="Ensembl" id="ENSGMOP00000014495.2"/>
    </source>
</evidence>
<comment type="subcellular location">
    <subcellularLocation>
        <location evidence="1">Endoplasmic reticulum</location>
    </subcellularLocation>
</comment>
<dbReference type="Gene3D" id="1.10.287.110">
    <property type="entry name" value="DnaJ domain"/>
    <property type="match status" value="1"/>
</dbReference>
<evidence type="ECO:0000256" key="9">
    <source>
        <dbReference type="PROSITE-ProRule" id="PRU00339"/>
    </source>
</evidence>
<feature type="repeat" description="TPR" evidence="9">
    <location>
        <begin position="66"/>
        <end position="99"/>
    </location>
</feature>
<keyword evidence="3" id="KW-0677">Repeat</keyword>
<dbReference type="AlphaFoldDB" id="A0A8C4ZI37"/>
<evidence type="ECO:0000256" key="11">
    <source>
        <dbReference type="SAM" id="SignalP"/>
    </source>
</evidence>
<dbReference type="Pfam" id="PF00226">
    <property type="entry name" value="DnaJ"/>
    <property type="match status" value="1"/>
</dbReference>
<feature type="compositionally biased region" description="Low complexity" evidence="10">
    <location>
        <begin position="414"/>
        <end position="434"/>
    </location>
</feature>
<feature type="signal peptide" evidence="11">
    <location>
        <begin position="1"/>
        <end position="26"/>
    </location>
</feature>
<evidence type="ECO:0000256" key="2">
    <source>
        <dbReference type="ARBA" id="ARBA00022729"/>
    </source>
</evidence>
<dbReference type="PANTHER" id="PTHR44140">
    <property type="entry name" value="LD25575P"/>
    <property type="match status" value="1"/>
</dbReference>
<dbReference type="InterPro" id="IPR051727">
    <property type="entry name" value="DnaJ_C3_Co-chaperones"/>
</dbReference>
<dbReference type="PRINTS" id="PR00625">
    <property type="entry name" value="JDOMAIN"/>
</dbReference>
<reference evidence="13" key="1">
    <citation type="submission" date="2025-08" db="UniProtKB">
        <authorList>
            <consortium name="Ensembl"/>
        </authorList>
    </citation>
    <scope>IDENTIFICATION</scope>
</reference>
<dbReference type="Ensembl" id="ENSGMOT00000014869.2">
    <property type="protein sequence ID" value="ENSGMOP00000014495.2"/>
    <property type="gene ID" value="ENSGMOG00000002042.2"/>
</dbReference>
<reference evidence="13" key="2">
    <citation type="submission" date="2025-09" db="UniProtKB">
        <authorList>
            <consortium name="Ensembl"/>
        </authorList>
    </citation>
    <scope>IDENTIFICATION</scope>
</reference>
<dbReference type="GO" id="GO:0034975">
    <property type="term" value="P:protein folding in endoplasmic reticulum"/>
    <property type="evidence" value="ECO:0007669"/>
    <property type="project" value="TreeGrafter"/>
</dbReference>
<dbReference type="SMART" id="SM00028">
    <property type="entry name" value="TPR"/>
    <property type="match status" value="8"/>
</dbReference>
<keyword evidence="2 11" id="KW-0732">Signal</keyword>
<evidence type="ECO:0000313" key="14">
    <source>
        <dbReference type="Proteomes" id="UP000694546"/>
    </source>
</evidence>
<dbReference type="SUPFAM" id="SSF46565">
    <property type="entry name" value="Chaperone J-domain"/>
    <property type="match status" value="1"/>
</dbReference>
<dbReference type="PROSITE" id="PS50005">
    <property type="entry name" value="TPR"/>
    <property type="match status" value="4"/>
</dbReference>
<dbReference type="InterPro" id="IPR001623">
    <property type="entry name" value="DnaJ_domain"/>
</dbReference>
<organism evidence="13 14">
    <name type="scientific">Gadus morhua</name>
    <name type="common">Atlantic cod</name>
    <dbReference type="NCBI Taxonomy" id="8049"/>
    <lineage>
        <taxon>Eukaryota</taxon>
        <taxon>Metazoa</taxon>
        <taxon>Chordata</taxon>
        <taxon>Craniata</taxon>
        <taxon>Vertebrata</taxon>
        <taxon>Euteleostomi</taxon>
        <taxon>Actinopterygii</taxon>
        <taxon>Neopterygii</taxon>
        <taxon>Teleostei</taxon>
        <taxon>Neoteleostei</taxon>
        <taxon>Acanthomorphata</taxon>
        <taxon>Zeiogadaria</taxon>
        <taxon>Gadariae</taxon>
        <taxon>Gadiformes</taxon>
        <taxon>Gadoidei</taxon>
        <taxon>Gadidae</taxon>
        <taxon>Gadus</taxon>
    </lineage>
</organism>
<dbReference type="PANTHER" id="PTHR44140:SF3">
    <property type="entry name" value="DNAJ HOMOLOG SUBFAMILY C MEMBER 3"/>
    <property type="match status" value="1"/>
</dbReference>
<dbReference type="SMART" id="SM00271">
    <property type="entry name" value="DnaJ"/>
    <property type="match status" value="1"/>
</dbReference>
<dbReference type="Pfam" id="PF13181">
    <property type="entry name" value="TPR_8"/>
    <property type="match status" value="1"/>
</dbReference>
<dbReference type="SUPFAM" id="SSF48452">
    <property type="entry name" value="TPR-like"/>
    <property type="match status" value="2"/>
</dbReference>
<dbReference type="GO" id="GO:0005783">
    <property type="term" value="C:endoplasmic reticulum"/>
    <property type="evidence" value="ECO:0007669"/>
    <property type="project" value="UniProtKB-SubCell"/>
</dbReference>
<evidence type="ECO:0000256" key="3">
    <source>
        <dbReference type="ARBA" id="ARBA00022737"/>
    </source>
</evidence>
<dbReference type="InterPro" id="IPR019734">
    <property type="entry name" value="TPR_rpt"/>
</dbReference>
<accession>A0A8C4ZI37</accession>
<sequence>MSWPLSVDPRLGVLLLTAVCPPGVNCDTDGSVESHLAMGKKLLAAGQLADALSHFHAAVDGDPQNYMSFYRRATVYLAMGKSKSALPDLSRVIELKPDFTSARLQRGNLLLKQGNLDEAESDFKRVTCVWDVGSRETRAECFIQMGENGKAISDLKATSKLRSDNTKAFLQLSIIYYHLGDHEMSLTEVRECLKLDPDHKQCYAHYKKVKKLNKQIMSAESLIQDERYEEAVSKYEAVMETEPNVPQFSHNAKERICHALAQAQLPGRAIPVCSEVLEAEPENAGALKDRAEAYIQDEQYEEAIGDYEEAEKHSENDRQVKEGLERAKKLLKQSKKRDYYKILGVKRTAQKKEIIKAYRKMAQQWHPDNFMDAADKKKAEKRFIDIAQAKEVLTDPEMRAKFDQGEDPMDPETQQGAHQNQHFHQGFQGFNPFSSGGGGGGGGGPFSFKFGFN</sequence>
<feature type="domain" description="J" evidence="12">
    <location>
        <begin position="338"/>
        <end position="406"/>
    </location>
</feature>
<evidence type="ECO:0000256" key="8">
    <source>
        <dbReference type="ARBA" id="ARBA00039409"/>
    </source>
</evidence>
<dbReference type="Gene3D" id="1.25.40.10">
    <property type="entry name" value="Tetratricopeptide repeat domain"/>
    <property type="match status" value="2"/>
</dbReference>
<proteinExistence type="predicted"/>
<dbReference type="GO" id="GO:0006986">
    <property type="term" value="P:response to unfolded protein"/>
    <property type="evidence" value="ECO:0007669"/>
    <property type="project" value="UniProtKB-KW"/>
</dbReference>
<dbReference type="GO" id="GO:0051087">
    <property type="term" value="F:protein-folding chaperone binding"/>
    <property type="evidence" value="ECO:0007669"/>
    <property type="project" value="TreeGrafter"/>
</dbReference>
<keyword evidence="14" id="KW-1185">Reference proteome</keyword>
<keyword evidence="7" id="KW-0834">Unfolded protein response</keyword>